<dbReference type="EMBL" id="PYOJ01000001">
    <property type="protein sequence ID" value="PSV93796.1"/>
    <property type="molecule type" value="Genomic_DNA"/>
</dbReference>
<comment type="caution">
    <text evidence="1">The sequence shown here is derived from an EMBL/GenBank/DDBJ whole genome shotgun (WGS) entry which is preliminary data.</text>
</comment>
<proteinExistence type="predicted"/>
<dbReference type="AlphaFoldDB" id="A0A2T3MHJ4"/>
<dbReference type="OrthoDB" id="6259967at2"/>
<sequence>MQKEKMNNEYKEFIRVKRGSNKLVLQVFQIKWNGPHTPVSKWVTVKTLETSVDLIKLDEEIALLLNTTKYFGFCTKCERNLLKGWMHSDNYCQSCAAQEFQIVY</sequence>
<reference evidence="1 2" key="1">
    <citation type="submission" date="2018-03" db="EMBL/GenBank/DDBJ databases">
        <title>Whole genome sequencing of Histamine producing bacteria.</title>
        <authorList>
            <person name="Butler K."/>
        </authorList>
    </citation>
    <scope>NUCLEOTIDE SEQUENCE [LARGE SCALE GENOMIC DNA]</scope>
    <source>
        <strain evidence="1 2">ATCC 33979</strain>
    </source>
</reference>
<name>A0A2T3MHJ4_PHOLE</name>
<evidence type="ECO:0000313" key="2">
    <source>
        <dbReference type="Proteomes" id="UP000240410"/>
    </source>
</evidence>
<gene>
    <name evidence="1" type="ORF">CTM89_00705</name>
</gene>
<organism evidence="1 2">
    <name type="scientific">Photobacterium leiognathi</name>
    <dbReference type="NCBI Taxonomy" id="553611"/>
    <lineage>
        <taxon>Bacteria</taxon>
        <taxon>Pseudomonadati</taxon>
        <taxon>Pseudomonadota</taxon>
        <taxon>Gammaproteobacteria</taxon>
        <taxon>Vibrionales</taxon>
        <taxon>Vibrionaceae</taxon>
        <taxon>Photobacterium</taxon>
    </lineage>
</organism>
<evidence type="ECO:0000313" key="1">
    <source>
        <dbReference type="EMBL" id="PSV93796.1"/>
    </source>
</evidence>
<dbReference type="Proteomes" id="UP000240410">
    <property type="component" value="Unassembled WGS sequence"/>
</dbReference>
<accession>A0A2T3MHJ4</accession>
<dbReference type="RefSeq" id="WP_045068344.1">
    <property type="nucleotide sequence ID" value="NZ_JZSL01000003.1"/>
</dbReference>
<protein>
    <submittedName>
        <fullName evidence="1">Uncharacterized protein</fullName>
    </submittedName>
</protein>